<feature type="non-terminal residue" evidence="2">
    <location>
        <position position="1"/>
    </location>
</feature>
<gene>
    <name evidence="2" type="ORF">AVDCRST_MAG11-2199</name>
</gene>
<organism evidence="2">
    <name type="scientific">uncultured Gemmatimonadaceae bacterium</name>
    <dbReference type="NCBI Taxonomy" id="246130"/>
    <lineage>
        <taxon>Bacteria</taxon>
        <taxon>Pseudomonadati</taxon>
        <taxon>Gemmatimonadota</taxon>
        <taxon>Gemmatimonadia</taxon>
        <taxon>Gemmatimonadales</taxon>
        <taxon>Gemmatimonadaceae</taxon>
        <taxon>environmental samples</taxon>
    </lineage>
</organism>
<proteinExistence type="predicted"/>
<evidence type="ECO:0000313" key="2">
    <source>
        <dbReference type="EMBL" id="CAA9325277.1"/>
    </source>
</evidence>
<feature type="region of interest" description="Disordered" evidence="1">
    <location>
        <begin position="1"/>
        <end position="117"/>
    </location>
</feature>
<feature type="compositionally biased region" description="Basic residues" evidence="1">
    <location>
        <begin position="84"/>
        <end position="106"/>
    </location>
</feature>
<dbReference type="EMBL" id="CADCTU010000511">
    <property type="protein sequence ID" value="CAA9325277.1"/>
    <property type="molecule type" value="Genomic_DNA"/>
</dbReference>
<dbReference type="AlphaFoldDB" id="A0A6J4L877"/>
<reference evidence="2" key="1">
    <citation type="submission" date="2020-02" db="EMBL/GenBank/DDBJ databases">
        <authorList>
            <person name="Meier V. D."/>
        </authorList>
    </citation>
    <scope>NUCLEOTIDE SEQUENCE</scope>
    <source>
        <strain evidence="2">AVDCRST_MAG11</strain>
    </source>
</reference>
<feature type="non-terminal residue" evidence="2">
    <location>
        <position position="117"/>
    </location>
</feature>
<feature type="compositionally biased region" description="Low complexity" evidence="1">
    <location>
        <begin position="30"/>
        <end position="39"/>
    </location>
</feature>
<evidence type="ECO:0000256" key="1">
    <source>
        <dbReference type="SAM" id="MobiDB-lite"/>
    </source>
</evidence>
<name>A0A6J4L877_9BACT</name>
<accession>A0A6J4L877</accession>
<protein>
    <submittedName>
        <fullName evidence="2">Uncharacterized protein</fullName>
    </submittedName>
</protein>
<feature type="compositionally biased region" description="Basic and acidic residues" evidence="1">
    <location>
        <begin position="1"/>
        <end position="14"/>
    </location>
</feature>
<sequence>GRRRVGHGDRRRDLAPGTDGAAGVPARGQARAPRQLRGPGRPGRARAPHGAHAPAVPPHPGRRGGDGGALRGRGRVAPAVHPRTVGRPRGLARRPDRRGRRPRRPHDHPLAFGAADL</sequence>